<evidence type="ECO:0000313" key="2">
    <source>
        <dbReference type="Proteomes" id="UP000429229"/>
    </source>
</evidence>
<dbReference type="Gene3D" id="1.10.530.10">
    <property type="match status" value="1"/>
</dbReference>
<dbReference type="AlphaFoldDB" id="A0A6I4U7I8"/>
<name>A0A6I4U7I8_9SPHN</name>
<dbReference type="InterPro" id="IPR023346">
    <property type="entry name" value="Lysozyme-like_dom_sf"/>
</dbReference>
<protein>
    <submittedName>
        <fullName evidence="1">Peptidoglycan-binding protein</fullName>
    </submittedName>
</protein>
<accession>A0A6I4U7I8</accession>
<proteinExistence type="predicted"/>
<dbReference type="SUPFAM" id="SSF53955">
    <property type="entry name" value="Lysozyme-like"/>
    <property type="match status" value="1"/>
</dbReference>
<keyword evidence="2" id="KW-1185">Reference proteome</keyword>
<gene>
    <name evidence="1" type="ORF">GRI68_09510</name>
</gene>
<dbReference type="Proteomes" id="UP000429229">
    <property type="component" value="Unassembled WGS sequence"/>
</dbReference>
<sequence length="340" mass="35345">MQTAGLESLSPQDRARVIYTQARAEMTDRLWQAAIGNAQDKHAGAEAPCRHAAMLMPMGVGGLLGTGRQSPALPPVADLLPVTPESVSPAIRVDAPAGPVVDRSVGSLTRLGSETGIGALSTLGPNAGHAATLQAAAERSGLPASTLAAIVDAEAAKRPDGSWNLRSRNPRSSAAGLGQFLSGTWIGMAQTAGTWLHDVARQKGWIDQNGRVASSARGSLLALRYDATASINSIADYARSNIATIRKAGIRTGDNPDALAKIAYLGHHLGPGDAIRYLKGGLADGRASRLLKAQIGAAPALERIARIGDASAAHRDWLDTYIARKIRPDRFAGASLPNSS</sequence>
<comment type="caution">
    <text evidence="1">The sequence shown here is derived from an EMBL/GenBank/DDBJ whole genome shotgun (WGS) entry which is preliminary data.</text>
</comment>
<dbReference type="EMBL" id="WTYR01000001">
    <property type="protein sequence ID" value="MXP10412.1"/>
    <property type="molecule type" value="Genomic_DNA"/>
</dbReference>
<dbReference type="OrthoDB" id="8477976at2"/>
<organism evidence="1 2">
    <name type="scientific">Alteriqipengyuania halimionae</name>
    <dbReference type="NCBI Taxonomy" id="1926630"/>
    <lineage>
        <taxon>Bacteria</taxon>
        <taxon>Pseudomonadati</taxon>
        <taxon>Pseudomonadota</taxon>
        <taxon>Alphaproteobacteria</taxon>
        <taxon>Sphingomonadales</taxon>
        <taxon>Erythrobacteraceae</taxon>
        <taxon>Alteriqipengyuania</taxon>
    </lineage>
</organism>
<reference evidence="1 2" key="1">
    <citation type="submission" date="2019-12" db="EMBL/GenBank/DDBJ databases">
        <title>Genomic-based taxomic classification of the family Erythrobacteraceae.</title>
        <authorList>
            <person name="Xu L."/>
        </authorList>
    </citation>
    <scope>NUCLEOTIDE SEQUENCE [LARGE SCALE GENOMIC DNA]</scope>
    <source>
        <strain evidence="1 2">LMG 29519</strain>
    </source>
</reference>
<evidence type="ECO:0000313" key="1">
    <source>
        <dbReference type="EMBL" id="MXP10412.1"/>
    </source>
</evidence>